<dbReference type="SUPFAM" id="SSF50494">
    <property type="entry name" value="Trypsin-like serine proteases"/>
    <property type="match status" value="1"/>
</dbReference>
<dbReference type="InterPro" id="IPR009003">
    <property type="entry name" value="Peptidase_S1_PA"/>
</dbReference>
<proteinExistence type="predicted"/>
<organism evidence="2 3">
    <name type="scientific">Tigriopus californicus</name>
    <name type="common">Marine copepod</name>
    <dbReference type="NCBI Taxonomy" id="6832"/>
    <lineage>
        <taxon>Eukaryota</taxon>
        <taxon>Metazoa</taxon>
        <taxon>Ecdysozoa</taxon>
        <taxon>Arthropoda</taxon>
        <taxon>Crustacea</taxon>
        <taxon>Multicrustacea</taxon>
        <taxon>Hexanauplia</taxon>
        <taxon>Copepoda</taxon>
        <taxon>Harpacticoida</taxon>
        <taxon>Harpacticidae</taxon>
        <taxon>Tigriopus</taxon>
    </lineage>
</organism>
<comment type="caution">
    <text evidence="2">The sequence shown here is derived from an EMBL/GenBank/DDBJ whole genome shotgun (WGS) entry which is preliminary data.</text>
</comment>
<accession>A0A553PLN5</accession>
<evidence type="ECO:0000313" key="2">
    <source>
        <dbReference type="EMBL" id="TRY78589.1"/>
    </source>
</evidence>
<dbReference type="Proteomes" id="UP000318571">
    <property type="component" value="Chromosome 11"/>
</dbReference>
<dbReference type="PANTHER" id="PTHR24260">
    <property type="match status" value="1"/>
</dbReference>
<dbReference type="InterPro" id="IPR043504">
    <property type="entry name" value="Peptidase_S1_PA_chymotrypsin"/>
</dbReference>
<dbReference type="EMBL" id="VCGU01000003">
    <property type="protein sequence ID" value="TRY78589.1"/>
    <property type="molecule type" value="Genomic_DNA"/>
</dbReference>
<evidence type="ECO:0000259" key="1">
    <source>
        <dbReference type="PROSITE" id="PS50240"/>
    </source>
</evidence>
<name>A0A553PLN5_TIGCA</name>
<dbReference type="SMART" id="SM00020">
    <property type="entry name" value="Tryp_SPc"/>
    <property type="match status" value="1"/>
</dbReference>
<dbReference type="STRING" id="6832.A0A553PLN5"/>
<protein>
    <recommendedName>
        <fullName evidence="1">Peptidase S1 domain-containing protein</fullName>
    </recommendedName>
</protein>
<dbReference type="GO" id="GO:0006508">
    <property type="term" value="P:proteolysis"/>
    <property type="evidence" value="ECO:0007669"/>
    <property type="project" value="InterPro"/>
</dbReference>
<dbReference type="InterPro" id="IPR051333">
    <property type="entry name" value="CLIP_Serine_Protease"/>
</dbReference>
<evidence type="ECO:0000313" key="3">
    <source>
        <dbReference type="Proteomes" id="UP000318571"/>
    </source>
</evidence>
<dbReference type="Pfam" id="PF00089">
    <property type="entry name" value="Trypsin"/>
    <property type="match status" value="1"/>
</dbReference>
<keyword evidence="3" id="KW-1185">Reference proteome</keyword>
<dbReference type="Gene3D" id="2.40.10.10">
    <property type="entry name" value="Trypsin-like serine proteases"/>
    <property type="match status" value="1"/>
</dbReference>
<sequence>MSNSSFFFRRSRSFLPKMELNINPRYLFLFLALVALTRGSRSPYTIMELRHDCSDSNPNPLIEKDLWTTVVYRLKAPILEKCQGKMDRQFTWRFRLDPDMKCLAMLGCHELDGMYDQVLGKEVFDVNVTVNRVVRDDVTGDHEHLDTFQITQDGHQKFYSLTGGESIQMNLQYRPDVEDQQKPTDLLCFAWCNEDFDKKAPVRTTTPTPTTPSTNWIEDIENSAEITMDLGHKNEDIQVSPAAIYRMTEPNEICQDEQCQIRYSFFWLAENSTCYSKFLCTKMEGRVCDTFGVKLTHANADESVIQHDQVCQAKMLIRGSLTTSQRAHIDLWYQKKNPNYQAVCFFWCTKDGQLPNPENDNDIDHELKGRIVQGQWKTHFVQPQVTTKTILISPVAHYNITEPITGNQCDEGQKCQMETVFRWKGSMQCQGKFICSTLGGNICGQYGLKASCLKASEDICYEAQTHSFTLNKDETFRLKYWYTNSATTNKLVCHLWCNEGGEEPVPLPESNVQEGLIDTLLSSTHQVRSIDLKSKPVESDIVPISPSLIYKFKIDSQGPNEDCRDKPCRKSLGLSWKRDFQCQARFICTLLNNNVCGDYGLNIDMDANSELDKRGDICYRNRMQTWTMSQGHNSTLDLWWYLDTEFQATCYLWCSKDGNAPMAPKNGPISKELLQSLASGETKIVQLPNGFTKEIPRPESKSLSFISVYSLNFGLTNSNCDQSICTKTWKLQWMGGHSISMGFFISSVTGFIGGNYGLQIGNGNSDEDLEAYFVNRFHEVNLESGQTFTITLWFTEGSSFSFQLYTWAHANGNFQRVPEKKLENQLLMNLINGSLHIESTTLDKPHGEDILNAVAFSKVYHFSITSSDLQIKDKTHCHGDRCHMDYEFTWFVSQKCYSNFLCTKLEGNVCGSYGINLKFESQFKALSVDQHVCYNNHIYSDHLNYQDKLGVDLWYMDGTGYAVDCYLWCTPDGKLPTSINSRVDANQISSLVGGGGTLYEFSLVPGSDSGNAKALSPVVVYQTTIGKVDFSGCKADKCYRSFMFQSRSKEGCQFAFVCSRLEDQPCGNFGIDLQYPAMGSSVDQVCHSGAIHRSNMESGDTANITVWHMADANVDAQCFAWCTPDGQIPFLPDSNGQGASALLQDLLSATENVVEVELKANQESSTLSPVNIYHFSSQTSEVTCSTDAGNEERCSISRRFTSVNDMPLKLSIIFSQLEGNVCGDFGIEVSRGNGAILESTRDVCQQGQIKVLRIGEYDFITVTLWFYRDSSVAFSGYLWATSDGKLPSTGGTTNDQTLLSIGNRDNQVQMVQLGGVESGTTSFSPVQIYRFSSNNDDSNCTETKCLMHHNFDWLYSDEICLANILCSKLSGNACGDFGIRMTAKNMNSKQSQIREICYPDVMYQTIMESSKLLDVALWHTKGAEFEAECYLWCSDDGYLPDEQLQDNRNDLLVQSLINGSTLIQTISLTTIPNGRVVSPVYVYHTSNAKSTLPSCLHDRCSVSYSFTNMGRKPCQASMICSSLNGNVCGDFGMYFNVVNSDANGNPDPGPKFQVCQKGQLFRTSLPKSSSVELNLWYDGDADLLASCFFWCTADGTLPQRQSTNSINDNLILQLLRGRFHVNRIQMASSNETHSVSPQTVYFTNQTASDKFDFCANGNCFQRYRFDYHGESTCTSKFICTKLTENICGDYGLTLLYSLRNQGDQVKDLCHENELIVQQLNEGESAELILWSVPDSDYNMQCYFWCTSDGELPGVRPQPDSRLLESLVNGTANVKRFDLVEDVSTKPLSPVLVYSTLHDSTDQTVCSTDKCYQYYKFQWNNDEPCLSNFICNQLNGNPCGDYGLVLSYSNDESDLQSSSVCHRGHTYRQELKPFQHLDLTLWSVENATFSYSCYFWCTGDGSIPRKPQTYTIQSETLESIANGSTSVQTVKILPSEDQSPLYVSPTTIYKTIQMQNDTSGSSCQGDKCQLTYRFSWLGEEPCNSSFVCHKLDGNPCADYGLQLRFNGQEDRVPVCYEGQLHMGQLDTNDFIDISLWHLPHSIFDSNCYLWCTDNGKLPQPRSTSEAYEDLVLAFMNGSRTMEQLSMSQSDAPDTKFVSPNIAYKIQEQNVLNEQDSKDTSISNRSLKFGWLGQETCYAHLLCLVLDGNICGNYGLSFSVNGQDEPVCYEREILEGTMNQEETTEISLWHANNAEFGTDCYFWCTTDGDIPNPEPDTTKNDELVAQLIEQTNPVKKLELSLIEDTTLTISQVNVYELNVVQNSFGTCKEEDRCKATIQLDWLAKEPEQWNFICTKLKGNICGDYGVQINENDGTPIDICYEGEIHKGRMKSPSSLNISVWFAPEALYEVRCYFWATKDGHLPKTISKGNNNEDIIQALVQGSDILREVRIGAQETTSSSLSTAFVYRLSVDSSVFKADPSTYQDGTCSHSFTFNYHRNHLCHLHFICPTLGETICGDHGLELEHSGSTQDVCYQGQVYREDLEQSDSLEIEVWYRRGIELQASCYLWCAQEPDSLLVVDNIEEDDTVLMQVINGSTRVKRNVEDFEGQDQIISPNMIYNIDLTNDMFDNSLEGQQSYDYTFQWFGDETCVASFMCSELTGHTCGDYGLELTSGNGTESDYCYPKDRRRAHLSYRERARITLWRMPEAEFGLKCFFWCTGKGTPPTLDQNNESVNPQFIDEMINSALMVKIDLESSSLQDHYLSPVNIYQGQLTSDNLPKCEEDKCRASYQWKYAYPKDCHFKLVCTLLSGNPCGDFGLELVDDSLNEIQICSANSIYKTTLKSGQSLDINMWWISQAEFETNCYAWCSHRGSLPATNGEDTELDDMIMEKAMSGSLKLESTNLLETALEPQVISFGVVYHFKVDGSVLVNEEGNLVERSRDFLWLGEERCQASLVCSKMNGNTCGSYGLSVKYGDSEDNINICSSSKMVSGFLEHNQKATIGSWNIANTQDMEMTCFFWCNPNGTLPMISSDSEGGDELIEELVSSTHNVKDIILTNDLKQGSLSSALIYHITGKEQEFQDCSTVKCRMAFRFQYLASSSCDYGFVCSSMKGNPCGSYGIKLKPLNEDQTPINVCHAGQVALGTLRFQEELEVRLWHNHEIKENPTCYFWCTEDGSLPQARDAWSKPDDGILSELTSGTSNTKILVINGNGSSQALAPSNIYQVHVDVPKCSQDRCSVSESLEWFGDQTCQAKLLCSNLNENACAEFGLNLRFGHSKTLKVCQNDTIYQASLTYPEKLDLEFWYVGSANPGVFNCYFWCTMNGSLPQTISGNKAEEELIGALISGAKNERKVSFGQSGSGNVSNVIIPLAPNYIYQVNANSLEINHNSNDTQKNITSLSFGWLWPKTCQARFACQTLNGNPCGDYGLKIFTSNQNHSVCQAGDKFKDQLDFNEILQLRLWYMSEAQFDFKCFLWCTENGQLPEDKPSATVKKELIVKIMNGSEITKQVTDEDTPVAPSTIYKAIGNSSQLQVCQETTCSKTFKFTWYGDAICQAKLVCPTLTGNTCGDYGMSLTFPDNQLKVCQESYLYEGDLTTNQGLELELWYSQSSLFTYECYLWCTENGVVPQPHHDSQDSSVQISTLVRMCTFFWYSDDLDWIHVFQVNGSSNTEVLDITQSKPVIVSTSKIYAVGLNSKSLETCDTIKCWLSQRIEYFGDEPCQTQFVCPLLSGSPCGDYQLTLQFPNHSQSVCHESTIYDGVLEFNTDLELSLWYTESAQFDLSCYMWCSINGQIPTTTSSQASDQSDSTSSLITDLINGNETSETLDPPMENGDSTPLSPTAIYHFKLNESDLPQCQDQLRCDAHYQFQWLWEEPCHVMFVCNQLTDNICGDYGLELEQADASENREICFPQRIYESQLGFYYNLKVSFWYLQKAKFNVECHFWCAHEGSTPAKPGPNSTIEQETVDALMEATTNMRKLECSVGMNDTVPMAANKVYKIKQSPNTFPKCSNDSKCSLSHNFAWLNPDTTCNFTMVCGEMTSQPCSNYGLTIKRSEEDQEAKMCHANEKFFFQLRSGQLDREEIISQIRIPSTKSSVRINPNKVYHIKQGLQTCQEGAICQSQLNFRWDGPVNGCNGTFICPKLNGHPCGDYQISWRPNGSNTSYQACEVNQAQNSYLDPGQRAHVNLWYTSRSSQEWECFFQCKENRRTTDKCDCGRNNVKKRREEDSSYPWQVQIIRQERDGFEFVCSGALVSKNSVITSAHCFGSCPESILKNGTNAFKVVIGKSRMSDPKDNEVISNINSLYIHPKFQLQPTRKRYFHPQYDLAIAILEESATRSKPICLPMDEHDHMDLNQTMMVGWGARNADQGCGYAWFDKQSNEWLHTPSKVIYSDEVRGVPMVLHKPNRSIGPDVVLGQVKSRADMNEFGSCQGNSGSPLMTRSPNGKLSLVGIASFGSPSCDPNEPVGFIKIAYNIKWIEEILGRQCP</sequence>
<dbReference type="PROSITE" id="PS50240">
    <property type="entry name" value="TRYPSIN_DOM"/>
    <property type="match status" value="1"/>
</dbReference>
<dbReference type="GO" id="GO:0004252">
    <property type="term" value="F:serine-type endopeptidase activity"/>
    <property type="evidence" value="ECO:0007669"/>
    <property type="project" value="InterPro"/>
</dbReference>
<dbReference type="InterPro" id="IPR001254">
    <property type="entry name" value="Trypsin_dom"/>
</dbReference>
<dbReference type="PANTHER" id="PTHR24260:SF136">
    <property type="entry name" value="GH08193P-RELATED"/>
    <property type="match status" value="1"/>
</dbReference>
<reference evidence="2 3" key="1">
    <citation type="journal article" date="2018" name="Nat. Ecol. Evol.">
        <title>Genomic signatures of mitonuclear coevolution across populations of Tigriopus californicus.</title>
        <authorList>
            <person name="Barreto F.S."/>
            <person name="Watson E.T."/>
            <person name="Lima T.G."/>
            <person name="Willett C.S."/>
            <person name="Edmands S."/>
            <person name="Li W."/>
            <person name="Burton R.S."/>
        </authorList>
    </citation>
    <scope>NUCLEOTIDE SEQUENCE [LARGE SCALE GENOMIC DNA]</scope>
    <source>
        <strain evidence="2 3">San Diego</strain>
    </source>
</reference>
<gene>
    <name evidence="2" type="ORF">TCAL_04995</name>
</gene>
<feature type="domain" description="Peptidase S1" evidence="1">
    <location>
        <begin position="4152"/>
        <end position="4419"/>
    </location>
</feature>